<sequence>MKYGNFAFKLSIALTGAALLSACGGGGGDKGGSGSSGNPVQITVTPMSTSVTDIQVSNNADGSTNYISYTYPSSDQIQIYDGVSNTSWCTPAICPNVCQPGALGRYASCHVYVNAKVTDYGNNISDNMTITNGSTVHSFSIVNKGLLYALDINGYVYAKTDNSSWSQMPSPPNITHHIHTIALDHNGVMFAGYDNYNHVWKLNVFDNVFEDLGVPNAAITSVNALAFDASGKLHVAGSGSNHIYAYDNGWSDEGSVNNGVTGINYLKFDNTGNTYIQGDTATNHDAFKQVNGVWTNLGNPNANTAFTAFDVDGQGNVYGGVIGSGNMYLYAGGAWSNSGVIKDATSAPTAMKVLSNLNLFASIGNDGDIYTRILGGGWNLDGSATGSTSTVIGLSVGSQLTVTQD</sequence>
<dbReference type="OrthoDB" id="9850273at2"/>
<accession>A0A8J2Z528</accession>
<dbReference type="Proteomes" id="UP000636949">
    <property type="component" value="Unassembled WGS sequence"/>
</dbReference>
<feature type="signal peptide" evidence="1">
    <location>
        <begin position="1"/>
        <end position="22"/>
    </location>
</feature>
<reference evidence="2" key="1">
    <citation type="journal article" date="2014" name="Int. J. Syst. Evol. Microbiol.">
        <title>Complete genome sequence of Corynebacterium casei LMG S-19264T (=DSM 44701T), isolated from a smear-ripened cheese.</title>
        <authorList>
            <consortium name="US DOE Joint Genome Institute (JGI-PGF)"/>
            <person name="Walter F."/>
            <person name="Albersmeier A."/>
            <person name="Kalinowski J."/>
            <person name="Ruckert C."/>
        </authorList>
    </citation>
    <scope>NUCLEOTIDE SEQUENCE</scope>
    <source>
        <strain evidence="2">CGMCC 1.15758</strain>
    </source>
</reference>
<evidence type="ECO:0000313" key="2">
    <source>
        <dbReference type="EMBL" id="GGF99094.1"/>
    </source>
</evidence>
<dbReference type="AlphaFoldDB" id="A0A8J2Z528"/>
<evidence type="ECO:0000313" key="3">
    <source>
        <dbReference type="Proteomes" id="UP000636949"/>
    </source>
</evidence>
<dbReference type="EMBL" id="BMJS01000016">
    <property type="protein sequence ID" value="GGF99094.1"/>
    <property type="molecule type" value="Genomic_DNA"/>
</dbReference>
<evidence type="ECO:0000256" key="1">
    <source>
        <dbReference type="SAM" id="SignalP"/>
    </source>
</evidence>
<feature type="chain" id="PRO_5035254887" description="Beta-propeller repeat-containing protein" evidence="1">
    <location>
        <begin position="23"/>
        <end position="405"/>
    </location>
</feature>
<protein>
    <recommendedName>
        <fullName evidence="4">Beta-propeller repeat-containing protein</fullName>
    </recommendedName>
</protein>
<reference evidence="2" key="2">
    <citation type="submission" date="2020-09" db="EMBL/GenBank/DDBJ databases">
        <authorList>
            <person name="Sun Q."/>
            <person name="Zhou Y."/>
        </authorList>
    </citation>
    <scope>NUCLEOTIDE SEQUENCE</scope>
    <source>
        <strain evidence="2">CGMCC 1.15758</strain>
    </source>
</reference>
<keyword evidence="1" id="KW-0732">Signal</keyword>
<dbReference type="RefSeq" id="WP_117003133.1">
    <property type="nucleotide sequence ID" value="NZ_BMJS01000016.1"/>
</dbReference>
<proteinExistence type="predicted"/>
<name>A0A8J2Z528_9GAMM</name>
<gene>
    <name evidence="2" type="ORF">GCM10010995_15460</name>
</gene>
<dbReference type="SUPFAM" id="SSF63829">
    <property type="entry name" value="Calcium-dependent phosphotriesterase"/>
    <property type="match status" value="1"/>
</dbReference>
<keyword evidence="3" id="KW-1185">Reference proteome</keyword>
<organism evidence="2 3">
    <name type="scientific">Cysteiniphilum litorale</name>
    <dbReference type="NCBI Taxonomy" id="2056700"/>
    <lineage>
        <taxon>Bacteria</taxon>
        <taxon>Pseudomonadati</taxon>
        <taxon>Pseudomonadota</taxon>
        <taxon>Gammaproteobacteria</taxon>
        <taxon>Thiotrichales</taxon>
        <taxon>Fastidiosibacteraceae</taxon>
        <taxon>Cysteiniphilum</taxon>
    </lineage>
</organism>
<dbReference type="PROSITE" id="PS51257">
    <property type="entry name" value="PROKAR_LIPOPROTEIN"/>
    <property type="match status" value="1"/>
</dbReference>
<comment type="caution">
    <text evidence="2">The sequence shown here is derived from an EMBL/GenBank/DDBJ whole genome shotgun (WGS) entry which is preliminary data.</text>
</comment>
<evidence type="ECO:0008006" key="4">
    <source>
        <dbReference type="Google" id="ProtNLM"/>
    </source>
</evidence>